<sequence>MLQSKKQKLNNHALTNKIYQKKKGLAYAHSKERPEVRRYFFGLNKTLLSN</sequence>
<protein>
    <submittedName>
        <fullName evidence="1">Bm14114</fullName>
    </submittedName>
</protein>
<dbReference type="AlphaFoldDB" id="A0A1I9G9Q2"/>
<name>A0A1I9G9Q2_BRUMA</name>
<reference evidence="1" key="1">
    <citation type="journal article" date="2007" name="Science">
        <title>Draft genome of the filarial nematode parasite Brugia malayi.</title>
        <authorList>
            <person name="Ghedin E."/>
            <person name="Wang S."/>
            <person name="Spiro D."/>
            <person name="Caler E."/>
            <person name="Zhao Q."/>
            <person name="Crabtree J."/>
            <person name="Allen J.E."/>
            <person name="Delcher A.L."/>
            <person name="Guiliano D.B."/>
            <person name="Miranda-Saavedra D."/>
            <person name="Angiuoli S.V."/>
            <person name="Creasy T."/>
            <person name="Amedeo P."/>
            <person name="Haas B."/>
            <person name="El-Sayed N.M."/>
            <person name="Wortman J.R."/>
            <person name="Feldblyum T."/>
            <person name="Tallon L."/>
            <person name="Schatz M."/>
            <person name="Shumway M."/>
            <person name="Koo H."/>
            <person name="Salzberg S.L."/>
            <person name="Schobel S."/>
            <person name="Pertea M."/>
            <person name="Pop M."/>
            <person name="White O."/>
            <person name="Barton G.J."/>
            <person name="Carlow C.K."/>
            <person name="Crawford M.J."/>
            <person name="Daub J."/>
            <person name="Dimmic M.W."/>
            <person name="Estes C.F."/>
            <person name="Foster J.M."/>
            <person name="Ganatra M."/>
            <person name="Gregory W.F."/>
            <person name="Johnson N.M."/>
            <person name="Jin J."/>
            <person name="Komuniecki R."/>
            <person name="Korf I."/>
            <person name="Kumar S."/>
            <person name="Laney S."/>
            <person name="Li B.W."/>
            <person name="Li W."/>
            <person name="Lindblom T.H."/>
            <person name="Lustigman S."/>
            <person name="Ma D."/>
            <person name="Maina C.V."/>
            <person name="Martin D.M."/>
            <person name="McCarter J.P."/>
            <person name="McReynolds L."/>
            <person name="Mitreva M."/>
            <person name="Nutman T.B."/>
            <person name="Parkinson J."/>
            <person name="Peregrin-Alvarez J.M."/>
            <person name="Poole C."/>
            <person name="Ren Q."/>
            <person name="Saunders L."/>
            <person name="Sluder A.E."/>
            <person name="Smith K."/>
            <person name="Stanke M."/>
            <person name="Unnasch T.R."/>
            <person name="Ware J."/>
            <person name="Wei A.D."/>
            <person name="Weil G."/>
            <person name="Williams D.J."/>
            <person name="Zhang Y."/>
            <person name="Williams S.A."/>
            <person name="Fraser-Liggett C."/>
            <person name="Slatko B."/>
            <person name="Blaxter M.L."/>
            <person name="Scott A.L."/>
        </authorList>
    </citation>
    <scope>NUCLEOTIDE SEQUENCE</scope>
    <source>
        <strain evidence="1">FR3</strain>
    </source>
</reference>
<accession>A0A1I9G9Q2</accession>
<organism evidence="1">
    <name type="scientific">Brugia malayi</name>
    <name type="common">Filarial nematode worm</name>
    <dbReference type="NCBI Taxonomy" id="6279"/>
    <lineage>
        <taxon>Eukaryota</taxon>
        <taxon>Metazoa</taxon>
        <taxon>Ecdysozoa</taxon>
        <taxon>Nematoda</taxon>
        <taxon>Chromadorea</taxon>
        <taxon>Rhabditida</taxon>
        <taxon>Spirurina</taxon>
        <taxon>Spiruromorpha</taxon>
        <taxon>Filarioidea</taxon>
        <taxon>Onchocercidae</taxon>
        <taxon>Brugia</taxon>
    </lineage>
</organism>
<dbReference type="EMBL" id="LN856373">
    <property type="protein sequence ID" value="CDQ08526.1"/>
    <property type="molecule type" value="Genomic_DNA"/>
</dbReference>
<gene>
    <name evidence="1" type="primary">Bm14114</name>
    <name evidence="1" type="ORF">BM_Bm14114</name>
</gene>
<evidence type="ECO:0000313" key="1">
    <source>
        <dbReference type="EMBL" id="CDQ08526.1"/>
    </source>
</evidence>
<proteinExistence type="predicted"/>
<reference evidence="1" key="2">
    <citation type="submission" date="2012-12" db="EMBL/GenBank/DDBJ databases">
        <authorList>
            <consortium name="WormBase Consortium"/>
            <person name="Ghedin E."/>
            <person name="Paulini M."/>
        </authorList>
    </citation>
    <scope>NUCLEOTIDE SEQUENCE</scope>
    <source>
        <strain evidence="1">FR3</strain>
    </source>
</reference>